<evidence type="ECO:0000256" key="5">
    <source>
        <dbReference type="ARBA" id="ARBA00022989"/>
    </source>
</evidence>
<sequence length="375" mass="38140">MSEANKIRNASGDGGGRAHAVTREGLSPLAQPGREAVPGSAAVADHAPNGHAPRTGGGKREEPMVPRAEFESYYGRPILNKPTWRAPNIAGYLFLGGLAGAGGTIAAAAQAGGRPGLARVMKTGSAAATGLSLAVLIHDLGRPARFINMLRMFKPTSPMSVGSWILVGFAPLTAAAAASELTGVLRPVGAAAAYGAGALGPGLATYTAALVSDTAVPAWHEGHREMPFVFASSATAAACGLGLLAAAADESEPVRRLGAIAGMAEVGWSKLMQERMGLVAECYREGRAGRLMKAAEVLTTAGVVGAALGRRSALMRRVSGAALIAGSALTRFGVFEAGVASAEDPKYTVVPQRERLARASATERTTPPGSGNAVR</sequence>
<gene>
    <name evidence="9" type="primary">nrfD</name>
    <name evidence="9" type="ORF">KGA66_21765</name>
</gene>
<reference evidence="9" key="1">
    <citation type="submission" date="2021-04" db="EMBL/GenBank/DDBJ databases">
        <title>Genome based classification of Actinospica acidithermotolerans sp. nov., an actinobacterium isolated from an Indonesian hot spring.</title>
        <authorList>
            <person name="Kusuma A.B."/>
            <person name="Putra K.E."/>
            <person name="Nafisah S."/>
            <person name="Loh J."/>
            <person name="Nouioui I."/>
            <person name="Goodfellow M."/>
        </authorList>
    </citation>
    <scope>NUCLEOTIDE SEQUENCE</scope>
    <source>
        <strain evidence="9">DSM 45618</strain>
    </source>
</reference>
<evidence type="ECO:0000313" key="9">
    <source>
        <dbReference type="EMBL" id="MBS2965694.1"/>
    </source>
</evidence>
<feature type="transmembrane region" description="Helical" evidence="8">
    <location>
        <begin position="89"/>
        <end position="111"/>
    </location>
</feature>
<keyword evidence="6 8" id="KW-0472">Membrane</keyword>
<dbReference type="InterPro" id="IPR005614">
    <property type="entry name" value="NrfD-like"/>
</dbReference>
<dbReference type="Proteomes" id="UP000677913">
    <property type="component" value="Unassembled WGS sequence"/>
</dbReference>
<evidence type="ECO:0000256" key="3">
    <source>
        <dbReference type="ARBA" id="ARBA00022475"/>
    </source>
</evidence>
<keyword evidence="4 8" id="KW-0812">Transmembrane</keyword>
<dbReference type="AlphaFoldDB" id="A0A8J8BGE8"/>
<keyword evidence="3" id="KW-1003">Cell membrane</keyword>
<dbReference type="GO" id="GO:0005886">
    <property type="term" value="C:plasma membrane"/>
    <property type="evidence" value="ECO:0007669"/>
    <property type="project" value="UniProtKB-SubCell"/>
</dbReference>
<dbReference type="Gene3D" id="1.20.1630.10">
    <property type="entry name" value="Formate dehydrogenase/DMSO reductase domain"/>
    <property type="match status" value="1"/>
</dbReference>
<evidence type="ECO:0000313" key="10">
    <source>
        <dbReference type="Proteomes" id="UP000677913"/>
    </source>
</evidence>
<dbReference type="EMBL" id="JAGSXH010000096">
    <property type="protein sequence ID" value="MBS2965694.1"/>
    <property type="molecule type" value="Genomic_DNA"/>
</dbReference>
<evidence type="ECO:0000256" key="6">
    <source>
        <dbReference type="ARBA" id="ARBA00023136"/>
    </source>
</evidence>
<name>A0A8J8BGE8_9ACTN</name>
<evidence type="ECO:0000256" key="8">
    <source>
        <dbReference type="SAM" id="Phobius"/>
    </source>
</evidence>
<evidence type="ECO:0000256" key="4">
    <source>
        <dbReference type="ARBA" id="ARBA00022692"/>
    </source>
</evidence>
<keyword evidence="10" id="KW-1185">Reference proteome</keyword>
<feature type="region of interest" description="Disordered" evidence="7">
    <location>
        <begin position="356"/>
        <end position="375"/>
    </location>
</feature>
<dbReference type="Pfam" id="PF03916">
    <property type="entry name" value="NrfD"/>
    <property type="match status" value="1"/>
</dbReference>
<comment type="subcellular location">
    <subcellularLocation>
        <location evidence="1">Cell membrane</location>
        <topology evidence="1">Multi-pass membrane protein</topology>
    </subcellularLocation>
</comment>
<proteinExistence type="inferred from homology"/>
<feature type="transmembrane region" description="Helical" evidence="8">
    <location>
        <begin position="228"/>
        <end position="248"/>
    </location>
</feature>
<feature type="transmembrane region" description="Helical" evidence="8">
    <location>
        <begin position="161"/>
        <end position="179"/>
    </location>
</feature>
<feature type="region of interest" description="Disordered" evidence="7">
    <location>
        <begin position="1"/>
        <end position="64"/>
    </location>
</feature>
<feature type="transmembrane region" description="Helical" evidence="8">
    <location>
        <begin position="191"/>
        <end position="216"/>
    </location>
</feature>
<comment type="caution">
    <text evidence="9">The sequence shown here is derived from an EMBL/GenBank/DDBJ whole genome shotgun (WGS) entry which is preliminary data.</text>
</comment>
<keyword evidence="5 8" id="KW-1133">Transmembrane helix</keyword>
<organism evidence="9 10">
    <name type="scientific">Actinocrinis puniceicyclus</name>
    <dbReference type="NCBI Taxonomy" id="977794"/>
    <lineage>
        <taxon>Bacteria</taxon>
        <taxon>Bacillati</taxon>
        <taxon>Actinomycetota</taxon>
        <taxon>Actinomycetes</taxon>
        <taxon>Catenulisporales</taxon>
        <taxon>Actinospicaceae</taxon>
        <taxon>Actinocrinis</taxon>
    </lineage>
</organism>
<protein>
    <submittedName>
        <fullName evidence="9">Polysulfide reductase NrfD</fullName>
    </submittedName>
</protein>
<evidence type="ECO:0000256" key="2">
    <source>
        <dbReference type="ARBA" id="ARBA00008929"/>
    </source>
</evidence>
<dbReference type="RefSeq" id="WP_211470047.1">
    <property type="nucleotide sequence ID" value="NZ_JAGSXH010000096.1"/>
</dbReference>
<evidence type="ECO:0000256" key="7">
    <source>
        <dbReference type="SAM" id="MobiDB-lite"/>
    </source>
</evidence>
<comment type="similarity">
    <text evidence="2">Belongs to the NrfD family.</text>
</comment>
<evidence type="ECO:0000256" key="1">
    <source>
        <dbReference type="ARBA" id="ARBA00004651"/>
    </source>
</evidence>
<accession>A0A8J8BGE8</accession>